<keyword evidence="6" id="KW-1133">Transmembrane helix</keyword>
<sequence>MKSFFYKSIVIYFLIILILALISHYYIVNFISVNDQLFYSLYIFIFLIICSPIALIIIFKTIDKKNNDSITNLKRINKDLYESNERYDIVAKATSDTIWDWDIKTGGFIWNKGIQGVFGYKKEDVGDNLQWWFEKIHPEDSLKMSVKLYSFIEQKTEKWQDYYRFMCADGTYKYVFDRGFLVMDDDRNVIRMIGAIQDITKQKEEEQRLKLLETVITQTKDTVIITETSNTEKEQPKIVFVNPAFSKMTGYKSKEVIGKNATILMNKFSVRNDIKKLAEVIKKKEEFTFEALNKRKNGEQYWVNLTMIPITNKDNQHSHWISIQRDISVEKEREKEREHLISELTQNNKDLKQFSYITSHNLRAPLSNLTGLLNLVEDIPIENQELKEIISGFSKSTHQLNETINDLVNVIIIKDSPSIQKEGIVIKDVFENVFNQLSFLIGVKKPIIKMDLNKDQIVYLNKSYIESILLNLMSNSLRYCDPIRQLKISIASKKVGNETIITFKDNGIGIDLERNKDKVFGLYQRFHDYPDSKGLGLYLVKSQVESMGGTISIDSTVGVGTTFTIIFKNNKDV</sequence>
<dbReference type="PROSITE" id="PS50109">
    <property type="entry name" value="HIS_KIN"/>
    <property type="match status" value="1"/>
</dbReference>
<dbReference type="GO" id="GO:0016301">
    <property type="term" value="F:kinase activity"/>
    <property type="evidence" value="ECO:0007669"/>
    <property type="project" value="UniProtKB-KW"/>
</dbReference>
<dbReference type="CDD" id="cd00082">
    <property type="entry name" value="HisKA"/>
    <property type="match status" value="1"/>
</dbReference>
<keyword evidence="4" id="KW-0808">Transferase</keyword>
<keyword evidence="6" id="KW-0472">Membrane</keyword>
<name>A0ABP7VPL3_9FLAO</name>
<dbReference type="SMART" id="SM00387">
    <property type="entry name" value="HATPase_c"/>
    <property type="match status" value="1"/>
</dbReference>
<dbReference type="Proteomes" id="UP001500367">
    <property type="component" value="Unassembled WGS sequence"/>
</dbReference>
<keyword evidence="5 10" id="KW-0418">Kinase</keyword>
<dbReference type="InterPro" id="IPR013655">
    <property type="entry name" value="PAS_fold_3"/>
</dbReference>
<evidence type="ECO:0000259" key="7">
    <source>
        <dbReference type="PROSITE" id="PS50109"/>
    </source>
</evidence>
<dbReference type="Gene3D" id="3.30.450.20">
    <property type="entry name" value="PAS domain"/>
    <property type="match status" value="2"/>
</dbReference>
<dbReference type="EMBL" id="BAABCT010000003">
    <property type="protein sequence ID" value="GAA4071299.1"/>
    <property type="molecule type" value="Genomic_DNA"/>
</dbReference>
<dbReference type="InterPro" id="IPR036097">
    <property type="entry name" value="HisK_dim/P_sf"/>
</dbReference>
<organism evidence="10 11">
    <name type="scientific">Flavobacterium cheonanense</name>
    <dbReference type="NCBI Taxonomy" id="706183"/>
    <lineage>
        <taxon>Bacteria</taxon>
        <taxon>Pseudomonadati</taxon>
        <taxon>Bacteroidota</taxon>
        <taxon>Flavobacteriia</taxon>
        <taxon>Flavobacteriales</taxon>
        <taxon>Flavobacteriaceae</taxon>
        <taxon>Flavobacterium</taxon>
    </lineage>
</organism>
<proteinExistence type="predicted"/>
<comment type="caution">
    <text evidence="10">The sequence shown here is derived from an EMBL/GenBank/DDBJ whole genome shotgun (WGS) entry which is preliminary data.</text>
</comment>
<evidence type="ECO:0000256" key="1">
    <source>
        <dbReference type="ARBA" id="ARBA00000085"/>
    </source>
</evidence>
<dbReference type="InterPro" id="IPR003594">
    <property type="entry name" value="HATPase_dom"/>
</dbReference>
<evidence type="ECO:0000256" key="4">
    <source>
        <dbReference type="ARBA" id="ARBA00022679"/>
    </source>
</evidence>
<dbReference type="Pfam" id="PF02518">
    <property type="entry name" value="HATPase_c"/>
    <property type="match status" value="1"/>
</dbReference>
<dbReference type="CDD" id="cd00130">
    <property type="entry name" value="PAS"/>
    <property type="match status" value="2"/>
</dbReference>
<feature type="domain" description="PAS" evidence="8">
    <location>
        <begin position="83"/>
        <end position="155"/>
    </location>
</feature>
<dbReference type="NCBIfam" id="TIGR00229">
    <property type="entry name" value="sensory_box"/>
    <property type="match status" value="2"/>
</dbReference>
<dbReference type="InterPro" id="IPR000700">
    <property type="entry name" value="PAS-assoc_C"/>
</dbReference>
<feature type="domain" description="PAS" evidence="8">
    <location>
        <begin position="208"/>
        <end position="260"/>
    </location>
</feature>
<dbReference type="PRINTS" id="PR00344">
    <property type="entry name" value="BCTRLSENSOR"/>
</dbReference>
<gene>
    <name evidence="10" type="ORF">GCM10022389_15690</name>
</gene>
<dbReference type="SUPFAM" id="SSF55874">
    <property type="entry name" value="ATPase domain of HSP90 chaperone/DNA topoisomerase II/histidine kinase"/>
    <property type="match status" value="1"/>
</dbReference>
<dbReference type="InterPro" id="IPR001610">
    <property type="entry name" value="PAC"/>
</dbReference>
<dbReference type="InterPro" id="IPR004358">
    <property type="entry name" value="Sig_transdc_His_kin-like_C"/>
</dbReference>
<feature type="transmembrane region" description="Helical" evidence="6">
    <location>
        <begin position="39"/>
        <end position="59"/>
    </location>
</feature>
<protein>
    <recommendedName>
        <fullName evidence="2">histidine kinase</fullName>
        <ecNumber evidence="2">2.7.13.3</ecNumber>
    </recommendedName>
</protein>
<dbReference type="SUPFAM" id="SSF55785">
    <property type="entry name" value="PYP-like sensor domain (PAS domain)"/>
    <property type="match status" value="2"/>
</dbReference>
<evidence type="ECO:0000256" key="6">
    <source>
        <dbReference type="SAM" id="Phobius"/>
    </source>
</evidence>
<evidence type="ECO:0000256" key="5">
    <source>
        <dbReference type="ARBA" id="ARBA00022777"/>
    </source>
</evidence>
<dbReference type="PROSITE" id="PS50113">
    <property type="entry name" value="PAC"/>
    <property type="match status" value="2"/>
</dbReference>
<dbReference type="SMART" id="SM00091">
    <property type="entry name" value="PAS"/>
    <property type="match status" value="2"/>
</dbReference>
<dbReference type="Gene3D" id="3.30.565.10">
    <property type="entry name" value="Histidine kinase-like ATPase, C-terminal domain"/>
    <property type="match status" value="1"/>
</dbReference>
<dbReference type="SMART" id="SM00086">
    <property type="entry name" value="PAC"/>
    <property type="match status" value="2"/>
</dbReference>
<dbReference type="EC" id="2.7.13.3" evidence="2"/>
<dbReference type="InterPro" id="IPR003661">
    <property type="entry name" value="HisK_dim/P_dom"/>
</dbReference>
<feature type="domain" description="PAC" evidence="9">
    <location>
        <begin position="285"/>
        <end position="339"/>
    </location>
</feature>
<dbReference type="PANTHER" id="PTHR43304">
    <property type="entry name" value="PHYTOCHROME-LIKE PROTEIN CPH1"/>
    <property type="match status" value="1"/>
</dbReference>
<reference evidence="11" key="1">
    <citation type="journal article" date="2019" name="Int. J. Syst. Evol. Microbiol.">
        <title>The Global Catalogue of Microorganisms (GCM) 10K type strain sequencing project: providing services to taxonomists for standard genome sequencing and annotation.</title>
        <authorList>
            <consortium name="The Broad Institute Genomics Platform"/>
            <consortium name="The Broad Institute Genome Sequencing Center for Infectious Disease"/>
            <person name="Wu L."/>
            <person name="Ma J."/>
        </authorList>
    </citation>
    <scope>NUCLEOTIDE SEQUENCE [LARGE SCALE GENOMIC DNA]</scope>
    <source>
        <strain evidence="11">JCM 17069</strain>
    </source>
</reference>
<keyword evidence="11" id="KW-1185">Reference proteome</keyword>
<evidence type="ECO:0000256" key="3">
    <source>
        <dbReference type="ARBA" id="ARBA00022553"/>
    </source>
</evidence>
<dbReference type="SUPFAM" id="SSF47384">
    <property type="entry name" value="Homodimeric domain of signal transducing histidine kinase"/>
    <property type="match status" value="1"/>
</dbReference>
<feature type="domain" description="PAC" evidence="9">
    <location>
        <begin position="159"/>
        <end position="211"/>
    </location>
</feature>
<dbReference type="InterPro" id="IPR036890">
    <property type="entry name" value="HATPase_C_sf"/>
</dbReference>
<keyword evidence="3" id="KW-0597">Phosphoprotein</keyword>
<evidence type="ECO:0000259" key="9">
    <source>
        <dbReference type="PROSITE" id="PS50113"/>
    </source>
</evidence>
<dbReference type="InterPro" id="IPR035965">
    <property type="entry name" value="PAS-like_dom_sf"/>
</dbReference>
<dbReference type="Pfam" id="PF13426">
    <property type="entry name" value="PAS_9"/>
    <property type="match status" value="1"/>
</dbReference>
<dbReference type="InterPro" id="IPR000014">
    <property type="entry name" value="PAS"/>
</dbReference>
<feature type="transmembrane region" description="Helical" evidence="6">
    <location>
        <begin position="9"/>
        <end position="27"/>
    </location>
</feature>
<comment type="catalytic activity">
    <reaction evidence="1">
        <text>ATP + protein L-histidine = ADP + protein N-phospho-L-histidine.</text>
        <dbReference type="EC" id="2.7.13.3"/>
    </reaction>
</comment>
<accession>A0ABP7VPL3</accession>
<dbReference type="Pfam" id="PF08447">
    <property type="entry name" value="PAS_3"/>
    <property type="match status" value="1"/>
</dbReference>
<keyword evidence="6" id="KW-0812">Transmembrane</keyword>
<dbReference type="PROSITE" id="PS50112">
    <property type="entry name" value="PAS"/>
    <property type="match status" value="2"/>
</dbReference>
<dbReference type="InterPro" id="IPR052162">
    <property type="entry name" value="Sensor_kinase/Photoreceptor"/>
</dbReference>
<feature type="domain" description="Histidine kinase" evidence="7">
    <location>
        <begin position="357"/>
        <end position="571"/>
    </location>
</feature>
<evidence type="ECO:0000313" key="11">
    <source>
        <dbReference type="Proteomes" id="UP001500367"/>
    </source>
</evidence>
<dbReference type="PANTHER" id="PTHR43304:SF1">
    <property type="entry name" value="PAC DOMAIN-CONTAINING PROTEIN"/>
    <property type="match status" value="1"/>
</dbReference>
<dbReference type="Gene3D" id="1.10.287.130">
    <property type="match status" value="1"/>
</dbReference>
<dbReference type="InterPro" id="IPR005467">
    <property type="entry name" value="His_kinase_dom"/>
</dbReference>
<evidence type="ECO:0000256" key="2">
    <source>
        <dbReference type="ARBA" id="ARBA00012438"/>
    </source>
</evidence>
<evidence type="ECO:0000313" key="10">
    <source>
        <dbReference type="EMBL" id="GAA4071299.1"/>
    </source>
</evidence>
<evidence type="ECO:0000259" key="8">
    <source>
        <dbReference type="PROSITE" id="PS50112"/>
    </source>
</evidence>